<reference evidence="1" key="2">
    <citation type="submission" date="2021-09" db="EMBL/GenBank/DDBJ databases">
        <authorList>
            <person name="Jia N."/>
            <person name="Wang J."/>
            <person name="Shi W."/>
            <person name="Du L."/>
            <person name="Sun Y."/>
            <person name="Zhan W."/>
            <person name="Jiang J."/>
            <person name="Wang Q."/>
            <person name="Zhang B."/>
            <person name="Ji P."/>
            <person name="Sakyi L.B."/>
            <person name="Cui X."/>
            <person name="Yuan T."/>
            <person name="Jiang B."/>
            <person name="Yang W."/>
            <person name="Lam T.T.-Y."/>
            <person name="Chang Q."/>
            <person name="Ding S."/>
            <person name="Wang X."/>
            <person name="Zhu J."/>
            <person name="Ruan X."/>
            <person name="Zhao L."/>
            <person name="Wei J."/>
            <person name="Que T."/>
            <person name="Du C."/>
            <person name="Cheng J."/>
            <person name="Dai P."/>
            <person name="Han X."/>
            <person name="Huang E."/>
            <person name="Gao Y."/>
            <person name="Liu J."/>
            <person name="Shao H."/>
            <person name="Ye R."/>
            <person name="Li L."/>
            <person name="Wei W."/>
            <person name="Wang X."/>
            <person name="Wang C."/>
            <person name="Huo Q."/>
            <person name="Li W."/>
            <person name="Guo W."/>
            <person name="Chen H."/>
            <person name="Chen S."/>
            <person name="Zhou L."/>
            <person name="Zhou L."/>
            <person name="Ni X."/>
            <person name="Tian J."/>
            <person name="Zhou Y."/>
            <person name="Sheng Y."/>
            <person name="Liu T."/>
            <person name="Pan Y."/>
            <person name="Xia L."/>
            <person name="Li J."/>
            <person name="Zhao F."/>
            <person name="Cao W."/>
        </authorList>
    </citation>
    <scope>NUCLEOTIDE SEQUENCE</scope>
    <source>
        <strain evidence="1">Rmic-2018</strain>
        <tissue evidence="1">Larvae</tissue>
    </source>
</reference>
<protein>
    <submittedName>
        <fullName evidence="1">Uncharacterized protein</fullName>
    </submittedName>
</protein>
<accession>A0A9J6EPH4</accession>
<dbReference type="Proteomes" id="UP000821866">
    <property type="component" value="Chromosome 11"/>
</dbReference>
<proteinExistence type="predicted"/>
<sequence length="167" mass="17845">MSGLSRFDHLRSTAEPLQVEYEPDENEPLWSQLSKAALVYLQTPCPFSPLPSEVACSSSAQENQAFPQAVSPAGLPLVPQMAELTCHVSVTIPMSLQPIKKCEMRLNGTTVVQPSKDVAVLSNCCAILTVPQPTPAPVHPSVAVTITQGFSMKQSPACVPQQVPPPT</sequence>
<evidence type="ECO:0000313" key="2">
    <source>
        <dbReference type="Proteomes" id="UP000821866"/>
    </source>
</evidence>
<dbReference type="EMBL" id="JABSTU010000003">
    <property type="protein sequence ID" value="KAH8036020.1"/>
    <property type="molecule type" value="Genomic_DNA"/>
</dbReference>
<dbReference type="AlphaFoldDB" id="A0A9J6EPH4"/>
<keyword evidence="2" id="KW-1185">Reference proteome</keyword>
<reference evidence="1" key="1">
    <citation type="journal article" date="2020" name="Cell">
        <title>Large-Scale Comparative Analyses of Tick Genomes Elucidate Their Genetic Diversity and Vector Capacities.</title>
        <authorList>
            <consortium name="Tick Genome and Microbiome Consortium (TIGMIC)"/>
            <person name="Jia N."/>
            <person name="Wang J."/>
            <person name="Shi W."/>
            <person name="Du L."/>
            <person name="Sun Y."/>
            <person name="Zhan W."/>
            <person name="Jiang J.F."/>
            <person name="Wang Q."/>
            <person name="Zhang B."/>
            <person name="Ji P."/>
            <person name="Bell-Sakyi L."/>
            <person name="Cui X.M."/>
            <person name="Yuan T.T."/>
            <person name="Jiang B.G."/>
            <person name="Yang W.F."/>
            <person name="Lam T.T."/>
            <person name="Chang Q.C."/>
            <person name="Ding S.J."/>
            <person name="Wang X.J."/>
            <person name="Zhu J.G."/>
            <person name="Ruan X.D."/>
            <person name="Zhao L."/>
            <person name="Wei J.T."/>
            <person name="Ye R.Z."/>
            <person name="Que T.C."/>
            <person name="Du C.H."/>
            <person name="Zhou Y.H."/>
            <person name="Cheng J.X."/>
            <person name="Dai P.F."/>
            <person name="Guo W.B."/>
            <person name="Han X.H."/>
            <person name="Huang E.J."/>
            <person name="Li L.F."/>
            <person name="Wei W."/>
            <person name="Gao Y.C."/>
            <person name="Liu J.Z."/>
            <person name="Shao H.Z."/>
            <person name="Wang X."/>
            <person name="Wang C.C."/>
            <person name="Yang T.C."/>
            <person name="Huo Q.B."/>
            <person name="Li W."/>
            <person name="Chen H.Y."/>
            <person name="Chen S.E."/>
            <person name="Zhou L.G."/>
            <person name="Ni X.B."/>
            <person name="Tian J.H."/>
            <person name="Sheng Y."/>
            <person name="Liu T."/>
            <person name="Pan Y.S."/>
            <person name="Xia L.Y."/>
            <person name="Li J."/>
            <person name="Zhao F."/>
            <person name="Cao W.C."/>
        </authorList>
    </citation>
    <scope>NUCLEOTIDE SEQUENCE</scope>
    <source>
        <strain evidence="1">Rmic-2018</strain>
    </source>
</reference>
<comment type="caution">
    <text evidence="1">The sequence shown here is derived from an EMBL/GenBank/DDBJ whole genome shotgun (WGS) entry which is preliminary data.</text>
</comment>
<evidence type="ECO:0000313" key="1">
    <source>
        <dbReference type="EMBL" id="KAH8036020.1"/>
    </source>
</evidence>
<name>A0A9J6EPH4_RHIMP</name>
<organism evidence="1 2">
    <name type="scientific">Rhipicephalus microplus</name>
    <name type="common">Cattle tick</name>
    <name type="synonym">Boophilus microplus</name>
    <dbReference type="NCBI Taxonomy" id="6941"/>
    <lineage>
        <taxon>Eukaryota</taxon>
        <taxon>Metazoa</taxon>
        <taxon>Ecdysozoa</taxon>
        <taxon>Arthropoda</taxon>
        <taxon>Chelicerata</taxon>
        <taxon>Arachnida</taxon>
        <taxon>Acari</taxon>
        <taxon>Parasitiformes</taxon>
        <taxon>Ixodida</taxon>
        <taxon>Ixodoidea</taxon>
        <taxon>Ixodidae</taxon>
        <taxon>Rhipicephalinae</taxon>
        <taxon>Rhipicephalus</taxon>
        <taxon>Boophilus</taxon>
    </lineage>
</organism>
<gene>
    <name evidence="1" type="ORF">HPB51_016324</name>
</gene>